<dbReference type="OrthoDB" id="273614at2"/>
<keyword evidence="2" id="KW-0012">Acyltransferase</keyword>
<dbReference type="InterPro" id="IPR050832">
    <property type="entry name" value="Bact_Acetyltransf"/>
</dbReference>
<accession>A0A554SH19</accession>
<evidence type="ECO:0000259" key="3">
    <source>
        <dbReference type="PROSITE" id="PS51186"/>
    </source>
</evidence>
<dbReference type="Gene3D" id="3.40.630.30">
    <property type="match status" value="1"/>
</dbReference>
<comment type="caution">
    <text evidence="4">The sequence shown here is derived from an EMBL/GenBank/DDBJ whole genome shotgun (WGS) entry which is preliminary data.</text>
</comment>
<dbReference type="PROSITE" id="PS51186">
    <property type="entry name" value="GNAT"/>
    <property type="match status" value="1"/>
</dbReference>
<organism evidence="4 5">
    <name type="scientific">Aeromicrobium piscarium</name>
    <dbReference type="NCBI Taxonomy" id="2590901"/>
    <lineage>
        <taxon>Bacteria</taxon>
        <taxon>Bacillati</taxon>
        <taxon>Actinomycetota</taxon>
        <taxon>Actinomycetes</taxon>
        <taxon>Propionibacteriales</taxon>
        <taxon>Nocardioidaceae</taxon>
        <taxon>Aeromicrobium</taxon>
    </lineage>
</organism>
<feature type="domain" description="N-acetyltransferase" evidence="3">
    <location>
        <begin position="3"/>
        <end position="161"/>
    </location>
</feature>
<proteinExistence type="predicted"/>
<dbReference type="CDD" id="cd04301">
    <property type="entry name" value="NAT_SF"/>
    <property type="match status" value="1"/>
</dbReference>
<sequence length="164" mass="17852">MTLEIRRPSGDELVAAGRVVVDGYTTDGHLTTGDEYGSWLADAAGRADDVIVAVHDGAVIGSITWCPPGSPYRELATSDDEGEFRALAVDPAHRGRGAARALVGRCLDEAAELGLSRMWLCSMPTQTKAHRLYESMGFRRVPERDWSPPDPRGISLWAFVREIA</sequence>
<dbReference type="PANTHER" id="PTHR43877:SF2">
    <property type="entry name" value="AMINOALKYLPHOSPHONATE N-ACETYLTRANSFERASE-RELATED"/>
    <property type="match status" value="1"/>
</dbReference>
<dbReference type="Pfam" id="PF00583">
    <property type="entry name" value="Acetyltransf_1"/>
    <property type="match status" value="1"/>
</dbReference>
<dbReference type="AlphaFoldDB" id="A0A554SH19"/>
<evidence type="ECO:0000313" key="4">
    <source>
        <dbReference type="EMBL" id="TSD65616.1"/>
    </source>
</evidence>
<evidence type="ECO:0000256" key="2">
    <source>
        <dbReference type="ARBA" id="ARBA00023315"/>
    </source>
</evidence>
<evidence type="ECO:0000313" key="5">
    <source>
        <dbReference type="Proteomes" id="UP000316988"/>
    </source>
</evidence>
<dbReference type="GO" id="GO:0016747">
    <property type="term" value="F:acyltransferase activity, transferring groups other than amino-acyl groups"/>
    <property type="evidence" value="ECO:0007669"/>
    <property type="project" value="InterPro"/>
</dbReference>
<keyword evidence="5" id="KW-1185">Reference proteome</keyword>
<dbReference type="PANTHER" id="PTHR43877">
    <property type="entry name" value="AMINOALKYLPHOSPHONATE N-ACETYLTRANSFERASE-RELATED-RELATED"/>
    <property type="match status" value="1"/>
</dbReference>
<name>A0A554SH19_9ACTN</name>
<dbReference type="RefSeq" id="WP_143911736.1">
    <property type="nucleotide sequence ID" value="NZ_VLNT01000002.1"/>
</dbReference>
<evidence type="ECO:0000256" key="1">
    <source>
        <dbReference type="ARBA" id="ARBA00022679"/>
    </source>
</evidence>
<reference evidence="4 5" key="1">
    <citation type="submission" date="2019-07" db="EMBL/GenBank/DDBJ databases">
        <authorList>
            <person name="Zhao L.H."/>
        </authorList>
    </citation>
    <scope>NUCLEOTIDE SEQUENCE [LARGE SCALE GENOMIC DNA]</scope>
    <source>
        <strain evidence="4 5">Co35</strain>
    </source>
</reference>
<dbReference type="InterPro" id="IPR016181">
    <property type="entry name" value="Acyl_CoA_acyltransferase"/>
</dbReference>
<dbReference type="Proteomes" id="UP000316988">
    <property type="component" value="Unassembled WGS sequence"/>
</dbReference>
<dbReference type="InterPro" id="IPR000182">
    <property type="entry name" value="GNAT_dom"/>
</dbReference>
<dbReference type="SUPFAM" id="SSF55729">
    <property type="entry name" value="Acyl-CoA N-acyltransferases (Nat)"/>
    <property type="match status" value="1"/>
</dbReference>
<dbReference type="EMBL" id="VLNT01000002">
    <property type="protein sequence ID" value="TSD65616.1"/>
    <property type="molecule type" value="Genomic_DNA"/>
</dbReference>
<gene>
    <name evidence="4" type="ORF">FNM00_04130</name>
</gene>
<keyword evidence="1 4" id="KW-0808">Transferase</keyword>
<protein>
    <submittedName>
        <fullName evidence="4">GNAT family N-acetyltransferase</fullName>
    </submittedName>
</protein>